<organism evidence="1 2">
    <name type="scientific">Tulasnella calospora MUT 4182</name>
    <dbReference type="NCBI Taxonomy" id="1051891"/>
    <lineage>
        <taxon>Eukaryota</taxon>
        <taxon>Fungi</taxon>
        <taxon>Dikarya</taxon>
        <taxon>Basidiomycota</taxon>
        <taxon>Agaricomycotina</taxon>
        <taxon>Agaricomycetes</taxon>
        <taxon>Cantharellales</taxon>
        <taxon>Tulasnellaceae</taxon>
        <taxon>Tulasnella</taxon>
    </lineage>
</organism>
<dbReference type="PANTHER" id="PTHR43591:SF24">
    <property type="entry name" value="2-METHOXY-6-POLYPRENYL-1,4-BENZOQUINOL METHYLASE, MITOCHONDRIAL"/>
    <property type="match status" value="1"/>
</dbReference>
<dbReference type="STRING" id="1051891.A0A0C3M2B9"/>
<dbReference type="Proteomes" id="UP000054248">
    <property type="component" value="Unassembled WGS sequence"/>
</dbReference>
<gene>
    <name evidence="1" type="ORF">M407DRAFT_22994</name>
</gene>
<accession>A0A0C3M2B9</accession>
<reference evidence="2" key="2">
    <citation type="submission" date="2015-01" db="EMBL/GenBank/DDBJ databases">
        <title>Evolutionary Origins and Diversification of the Mycorrhizal Mutualists.</title>
        <authorList>
            <consortium name="DOE Joint Genome Institute"/>
            <consortium name="Mycorrhizal Genomics Consortium"/>
            <person name="Kohler A."/>
            <person name="Kuo A."/>
            <person name="Nagy L.G."/>
            <person name="Floudas D."/>
            <person name="Copeland A."/>
            <person name="Barry K.W."/>
            <person name="Cichocki N."/>
            <person name="Veneault-Fourrey C."/>
            <person name="LaButti K."/>
            <person name="Lindquist E.A."/>
            <person name="Lipzen A."/>
            <person name="Lundell T."/>
            <person name="Morin E."/>
            <person name="Murat C."/>
            <person name="Riley R."/>
            <person name="Ohm R."/>
            <person name="Sun H."/>
            <person name="Tunlid A."/>
            <person name="Henrissat B."/>
            <person name="Grigoriev I.V."/>
            <person name="Hibbett D.S."/>
            <person name="Martin F."/>
        </authorList>
    </citation>
    <scope>NUCLEOTIDE SEQUENCE [LARGE SCALE GENOMIC DNA]</scope>
    <source>
        <strain evidence="2">MUT 4182</strain>
    </source>
</reference>
<evidence type="ECO:0000313" key="2">
    <source>
        <dbReference type="Proteomes" id="UP000054248"/>
    </source>
</evidence>
<evidence type="ECO:0000313" key="1">
    <source>
        <dbReference type="EMBL" id="KIO27822.1"/>
    </source>
</evidence>
<sequence>MPAPGPPNGGGPNLPTDLDLALSDTNSVATGSNVTIQEHEYERYYTPRHGRRFHTFPGSQYFLPADEEESRRLREQHQIFQSLLGGDYYQLLGEMLGTGGNGDIVVLDLGCGPGTWVEEFAEEFQFAEFIGVDLVPMARQQLENAQFECYDISARGIGERNGDVGVVHARCLSFGDFGRLLQDAHSVLTPGGLLISIEIDWRLDHQSEFPHFNMQATQDFLGRVATCAAVANAGVAWDPALIPGWLVDAGFQNVQREVREIPVGPWMGSQPMQELGRLVQTMYIKFVAAMRSALLRLPGADVAQVNDLVAEVMHELESEENDGWSIPVYLVTAYKG</sequence>
<dbReference type="HOGENOM" id="CLU_010595_5_1_1"/>
<dbReference type="EMBL" id="KN823003">
    <property type="protein sequence ID" value="KIO27822.1"/>
    <property type="molecule type" value="Genomic_DNA"/>
</dbReference>
<name>A0A0C3M2B9_9AGAM</name>
<dbReference type="Gene3D" id="3.40.50.150">
    <property type="entry name" value="Vaccinia Virus protein VP39"/>
    <property type="match status" value="1"/>
</dbReference>
<dbReference type="InterPro" id="IPR029063">
    <property type="entry name" value="SAM-dependent_MTases_sf"/>
</dbReference>
<proteinExistence type="predicted"/>
<protein>
    <recommendedName>
        <fullName evidence="3">Methyltransferase domain-containing protein</fullName>
    </recommendedName>
</protein>
<dbReference type="CDD" id="cd02440">
    <property type="entry name" value="AdoMet_MTases"/>
    <property type="match status" value="1"/>
</dbReference>
<evidence type="ECO:0008006" key="3">
    <source>
        <dbReference type="Google" id="ProtNLM"/>
    </source>
</evidence>
<dbReference type="OrthoDB" id="3250563at2759"/>
<dbReference type="PANTHER" id="PTHR43591">
    <property type="entry name" value="METHYLTRANSFERASE"/>
    <property type="match status" value="1"/>
</dbReference>
<dbReference type="AlphaFoldDB" id="A0A0C3M2B9"/>
<dbReference type="GO" id="GO:0008168">
    <property type="term" value="F:methyltransferase activity"/>
    <property type="evidence" value="ECO:0007669"/>
    <property type="project" value="TreeGrafter"/>
</dbReference>
<reference evidence="1 2" key="1">
    <citation type="submission" date="2014-04" db="EMBL/GenBank/DDBJ databases">
        <authorList>
            <consortium name="DOE Joint Genome Institute"/>
            <person name="Kuo A."/>
            <person name="Girlanda M."/>
            <person name="Perotto S."/>
            <person name="Kohler A."/>
            <person name="Nagy L.G."/>
            <person name="Floudas D."/>
            <person name="Copeland A."/>
            <person name="Barry K.W."/>
            <person name="Cichocki N."/>
            <person name="Veneault-Fourrey C."/>
            <person name="LaButti K."/>
            <person name="Lindquist E.A."/>
            <person name="Lipzen A."/>
            <person name="Lundell T."/>
            <person name="Morin E."/>
            <person name="Murat C."/>
            <person name="Sun H."/>
            <person name="Tunlid A."/>
            <person name="Henrissat B."/>
            <person name="Grigoriev I.V."/>
            <person name="Hibbett D.S."/>
            <person name="Martin F."/>
            <person name="Nordberg H.P."/>
            <person name="Cantor M.N."/>
            <person name="Hua S.X."/>
        </authorList>
    </citation>
    <scope>NUCLEOTIDE SEQUENCE [LARGE SCALE GENOMIC DNA]</scope>
    <source>
        <strain evidence="1 2">MUT 4182</strain>
    </source>
</reference>
<dbReference type="SUPFAM" id="SSF53335">
    <property type="entry name" value="S-adenosyl-L-methionine-dependent methyltransferases"/>
    <property type="match status" value="1"/>
</dbReference>
<dbReference type="Pfam" id="PF13489">
    <property type="entry name" value="Methyltransf_23"/>
    <property type="match status" value="1"/>
</dbReference>
<keyword evidence="2" id="KW-1185">Reference proteome</keyword>